<keyword evidence="19" id="KW-1185">Reference proteome</keyword>
<comment type="catalytic activity">
    <reaction evidence="13 14">
        <text>coproporphyrinogen III + 2 S-adenosyl-L-methionine = protoporphyrinogen IX + 2 5'-deoxyadenosine + 2 L-methionine + 2 CO2</text>
        <dbReference type="Rhea" id="RHEA:15425"/>
        <dbReference type="ChEBI" id="CHEBI:16526"/>
        <dbReference type="ChEBI" id="CHEBI:17319"/>
        <dbReference type="ChEBI" id="CHEBI:57307"/>
        <dbReference type="ChEBI" id="CHEBI:57309"/>
        <dbReference type="ChEBI" id="CHEBI:57844"/>
        <dbReference type="ChEBI" id="CHEBI:59789"/>
        <dbReference type="EC" id="1.3.98.3"/>
    </reaction>
</comment>
<dbReference type="GO" id="GO:0051539">
    <property type="term" value="F:4 iron, 4 sulfur cluster binding"/>
    <property type="evidence" value="ECO:0007669"/>
    <property type="project" value="UniProtKB-KW"/>
</dbReference>
<feature type="binding site" evidence="15">
    <location>
        <position position="244"/>
    </location>
    <ligand>
        <name>S-adenosyl-L-methionine</name>
        <dbReference type="ChEBI" id="CHEBI:59789"/>
        <label>2</label>
    </ligand>
</feature>
<feature type="binding site" evidence="15">
    <location>
        <position position="210"/>
    </location>
    <ligand>
        <name>S-adenosyl-L-methionine</name>
        <dbReference type="ChEBI" id="CHEBI:59789"/>
        <label>2</label>
    </ligand>
</feature>
<dbReference type="PANTHER" id="PTHR13932">
    <property type="entry name" value="COPROPORPHYRINIGEN III OXIDASE"/>
    <property type="match status" value="1"/>
</dbReference>
<dbReference type="SUPFAM" id="SSF102114">
    <property type="entry name" value="Radical SAM enzymes"/>
    <property type="match status" value="1"/>
</dbReference>
<evidence type="ECO:0000256" key="2">
    <source>
        <dbReference type="ARBA" id="ARBA00004785"/>
    </source>
</evidence>
<dbReference type="PROSITE" id="PS51918">
    <property type="entry name" value="RADICAL_SAM"/>
    <property type="match status" value="1"/>
</dbReference>
<keyword evidence="5 14" id="KW-0004">4Fe-4S</keyword>
<keyword evidence="11 14" id="KW-0411">Iron-sulfur</keyword>
<keyword evidence="8 14" id="KW-0479">Metal-binding</keyword>
<evidence type="ECO:0000256" key="5">
    <source>
        <dbReference type="ARBA" id="ARBA00022485"/>
    </source>
</evidence>
<feature type="binding site" evidence="15">
    <location>
        <position position="113"/>
    </location>
    <ligand>
        <name>S-adenosyl-L-methionine</name>
        <dbReference type="ChEBI" id="CHEBI:59789"/>
        <label>1</label>
    </ligand>
</feature>
<keyword evidence="10 14" id="KW-0408">Iron</keyword>
<sequence>MGSAAEIRLLNGALALAERNVPRYTSYPSAPHFSAAVGPADYRTWLDALPRGARLSLYIHVPFCTELCFYCGCNTRAVRRPEPVDAYAEDLIAELKLLGALNGARLTHLHWGGGTPSILGPQWLETIAAQIASQFDLSALHEHAIELDPRRIDHAVVATLKTIGVNRASLGMQDASEHVQHAIGRVQPFEQVAHAAELLREAGIANLNLDLMYGLPKQSAADVARSAELACSLEPQRLALFGYAHVPWFKTHQRLIDAATLPGAAERLEQARVAAEVFASFGYEAVGLDHFALPEDELFIAASEGRLRRNFQGYTTDDADALIGVGASSIGKLPQGFVQNAPDTAGYARSIKRGTFATVKGLALSDDDILRASIIERLMCDLALDLDRFGGAAGFENEMTALADLASQGLVTMNGARIAVTEAGRPFIRIVAAVFDTYLAAAQKRHSIAV</sequence>
<comment type="similarity">
    <text evidence="3 14">Belongs to the anaerobic coproporphyrinogen-III oxidase family.</text>
</comment>
<dbReference type="NCBIfam" id="TIGR00538">
    <property type="entry name" value="hemN"/>
    <property type="match status" value="1"/>
</dbReference>
<feature type="binding site" evidence="15">
    <location>
        <begin position="70"/>
        <end position="72"/>
    </location>
    <ligand>
        <name>S-adenosyl-L-methionine</name>
        <dbReference type="ChEBI" id="CHEBI:59789"/>
        <label>2</label>
    </ligand>
</feature>
<evidence type="ECO:0000256" key="12">
    <source>
        <dbReference type="ARBA" id="ARBA00023244"/>
    </source>
</evidence>
<evidence type="ECO:0000256" key="13">
    <source>
        <dbReference type="ARBA" id="ARBA00048321"/>
    </source>
</evidence>
<evidence type="ECO:0000256" key="10">
    <source>
        <dbReference type="ARBA" id="ARBA00023004"/>
    </source>
</evidence>
<dbReference type="InterPro" id="IPR010723">
    <property type="entry name" value="HemN_C"/>
</dbReference>
<dbReference type="InterPro" id="IPR004558">
    <property type="entry name" value="Coprogen_oxidase_HemN"/>
</dbReference>
<dbReference type="SFLD" id="SFLDG01082">
    <property type="entry name" value="B12-binding_domain_containing"/>
    <property type="match status" value="1"/>
</dbReference>
<dbReference type="PIRSF" id="PIRSF000167">
    <property type="entry name" value="HemN"/>
    <property type="match status" value="1"/>
</dbReference>
<dbReference type="AlphaFoldDB" id="A0A371BC73"/>
<keyword evidence="9 14" id="KW-0560">Oxidoreductase</keyword>
<keyword evidence="7 14" id="KW-0949">S-adenosyl-L-methionine</keyword>
<dbReference type="EMBL" id="QRGO01000001">
    <property type="protein sequence ID" value="RDV05162.1"/>
    <property type="molecule type" value="Genomic_DNA"/>
</dbReference>
<dbReference type="InterPro" id="IPR007197">
    <property type="entry name" value="rSAM"/>
</dbReference>
<evidence type="ECO:0000256" key="4">
    <source>
        <dbReference type="ARBA" id="ARBA00011245"/>
    </source>
</evidence>
<dbReference type="RefSeq" id="WP_115517189.1">
    <property type="nucleotide sequence ID" value="NZ_QRGO01000001.1"/>
</dbReference>
<comment type="subunit">
    <text evidence="4">Monomer.</text>
</comment>
<dbReference type="Pfam" id="PF06969">
    <property type="entry name" value="HemN_C"/>
    <property type="match status" value="1"/>
</dbReference>
<dbReference type="Gene3D" id="1.10.10.920">
    <property type="match status" value="1"/>
</dbReference>
<comment type="subcellular location">
    <subcellularLocation>
        <location evidence="1 14">Cytoplasm</location>
    </subcellularLocation>
</comment>
<evidence type="ECO:0000256" key="11">
    <source>
        <dbReference type="ARBA" id="ARBA00023014"/>
    </source>
</evidence>
<comment type="pathway">
    <text evidence="2 14">Porphyrin-containing compound metabolism; protoporphyrin-IX biosynthesis; protoporphyrinogen-IX from coproporphyrinogen-III (AdoMet route): step 1/1.</text>
</comment>
<dbReference type="CDD" id="cd01335">
    <property type="entry name" value="Radical_SAM"/>
    <property type="match status" value="1"/>
</dbReference>
<feature type="binding site" evidence="15">
    <location>
        <position position="173"/>
    </location>
    <ligand>
        <name>S-adenosyl-L-methionine</name>
        <dbReference type="ChEBI" id="CHEBI:59789"/>
        <label>2</label>
    </ligand>
</feature>
<keyword evidence="6 14" id="KW-0963">Cytoplasm</keyword>
<evidence type="ECO:0000256" key="16">
    <source>
        <dbReference type="PIRSR" id="PIRSR000167-2"/>
    </source>
</evidence>
<dbReference type="Gene3D" id="3.20.20.70">
    <property type="entry name" value="Aldolase class I"/>
    <property type="match status" value="1"/>
</dbReference>
<evidence type="ECO:0000259" key="17">
    <source>
        <dbReference type="PROSITE" id="PS51918"/>
    </source>
</evidence>
<dbReference type="InterPro" id="IPR034505">
    <property type="entry name" value="Coproporphyrinogen-III_oxidase"/>
</dbReference>
<name>A0A371BC73_9BRAD</name>
<reference evidence="19" key="1">
    <citation type="submission" date="2018-08" db="EMBL/GenBank/DDBJ databases">
        <authorList>
            <person name="Kim S.-J."/>
            <person name="Jung G.-Y."/>
        </authorList>
    </citation>
    <scope>NUCLEOTIDE SEQUENCE [LARGE SCALE GENOMIC DNA]</scope>
    <source>
        <strain evidence="19">GY_H</strain>
    </source>
</reference>
<feature type="binding site" evidence="16">
    <location>
        <position position="68"/>
    </location>
    <ligand>
        <name>[4Fe-4S] cluster</name>
        <dbReference type="ChEBI" id="CHEBI:49883"/>
        <note>4Fe-4S-S-AdoMet</note>
    </ligand>
</feature>
<dbReference type="Pfam" id="PF04055">
    <property type="entry name" value="Radical_SAM"/>
    <property type="match status" value="1"/>
</dbReference>
<evidence type="ECO:0000256" key="15">
    <source>
        <dbReference type="PIRSR" id="PIRSR000167-1"/>
    </source>
</evidence>
<keyword evidence="12 14" id="KW-0627">Porphyrin biosynthesis</keyword>
<comment type="caution">
    <text evidence="18">The sequence shown here is derived from an EMBL/GenBank/DDBJ whole genome shotgun (WGS) entry which is preliminary data.</text>
</comment>
<feature type="domain" description="Radical SAM core" evidence="17">
    <location>
        <begin position="49"/>
        <end position="284"/>
    </location>
</feature>
<accession>A0A371BC73</accession>
<feature type="binding site" evidence="15">
    <location>
        <begin position="114"/>
        <end position="115"/>
    </location>
    <ligand>
        <name>S-adenosyl-L-methionine</name>
        <dbReference type="ChEBI" id="CHEBI:59789"/>
        <label>2</label>
    </ligand>
</feature>
<evidence type="ECO:0000256" key="9">
    <source>
        <dbReference type="ARBA" id="ARBA00023002"/>
    </source>
</evidence>
<dbReference type="GO" id="GO:0006782">
    <property type="term" value="P:protoporphyrinogen IX biosynthetic process"/>
    <property type="evidence" value="ECO:0007669"/>
    <property type="project" value="UniProtKB-UniPathway"/>
</dbReference>
<feature type="binding site" evidence="15">
    <location>
        <position position="185"/>
    </location>
    <ligand>
        <name>S-adenosyl-L-methionine</name>
        <dbReference type="ChEBI" id="CHEBI:59789"/>
        <label>2</label>
    </ligand>
</feature>
<dbReference type="GO" id="GO:0046872">
    <property type="term" value="F:metal ion binding"/>
    <property type="evidence" value="ECO:0007669"/>
    <property type="project" value="UniProtKB-KW"/>
</dbReference>
<evidence type="ECO:0000256" key="3">
    <source>
        <dbReference type="ARBA" id="ARBA00005493"/>
    </source>
</evidence>
<evidence type="ECO:0000313" key="19">
    <source>
        <dbReference type="Proteomes" id="UP000263993"/>
    </source>
</evidence>
<evidence type="ECO:0000256" key="6">
    <source>
        <dbReference type="ARBA" id="ARBA00022490"/>
    </source>
</evidence>
<dbReference type="UniPathway" id="UPA00251">
    <property type="reaction ID" value="UER00323"/>
</dbReference>
<dbReference type="OrthoDB" id="9808022at2"/>
<dbReference type="SFLD" id="SFLDG01065">
    <property type="entry name" value="anaerobic_coproporphyrinogen-I"/>
    <property type="match status" value="1"/>
</dbReference>
<dbReference type="GO" id="GO:0004109">
    <property type="term" value="F:coproporphyrinogen oxidase activity"/>
    <property type="evidence" value="ECO:0007669"/>
    <property type="project" value="InterPro"/>
</dbReference>
<evidence type="ECO:0000256" key="8">
    <source>
        <dbReference type="ARBA" id="ARBA00022723"/>
    </source>
</evidence>
<evidence type="ECO:0000313" key="18">
    <source>
        <dbReference type="EMBL" id="RDV05162.1"/>
    </source>
</evidence>
<dbReference type="InterPro" id="IPR058240">
    <property type="entry name" value="rSAM_sf"/>
</dbReference>
<dbReference type="SFLD" id="SFLDS00029">
    <property type="entry name" value="Radical_SAM"/>
    <property type="match status" value="1"/>
</dbReference>
<feature type="binding site" evidence="16">
    <location>
        <position position="71"/>
    </location>
    <ligand>
        <name>[4Fe-4S] cluster</name>
        <dbReference type="ChEBI" id="CHEBI:49883"/>
        <note>4Fe-4S-S-AdoMet</note>
    </ligand>
</feature>
<evidence type="ECO:0000256" key="7">
    <source>
        <dbReference type="ARBA" id="ARBA00022691"/>
    </source>
</evidence>
<dbReference type="GO" id="GO:0005737">
    <property type="term" value="C:cytoplasm"/>
    <property type="evidence" value="ECO:0007669"/>
    <property type="project" value="UniProtKB-SubCell"/>
</dbReference>
<feature type="binding site" evidence="15">
    <location>
        <position position="146"/>
    </location>
    <ligand>
        <name>S-adenosyl-L-methionine</name>
        <dbReference type="ChEBI" id="CHEBI:59789"/>
        <label>1</label>
    </ligand>
</feature>
<dbReference type="EC" id="1.3.98.3" evidence="14"/>
<dbReference type="SMART" id="SM00729">
    <property type="entry name" value="Elp3"/>
    <property type="match status" value="1"/>
</dbReference>
<evidence type="ECO:0000256" key="1">
    <source>
        <dbReference type="ARBA" id="ARBA00004496"/>
    </source>
</evidence>
<feature type="binding site" evidence="16">
    <location>
        <position position="64"/>
    </location>
    <ligand>
        <name>[4Fe-4S] cluster</name>
        <dbReference type="ChEBI" id="CHEBI:49883"/>
        <note>4Fe-4S-S-AdoMet</note>
    </ligand>
</feature>
<organism evidence="18 19">
    <name type="scientific">Undibacter mobilis</name>
    <dbReference type="NCBI Taxonomy" id="2292256"/>
    <lineage>
        <taxon>Bacteria</taxon>
        <taxon>Pseudomonadati</taxon>
        <taxon>Pseudomonadota</taxon>
        <taxon>Alphaproteobacteria</taxon>
        <taxon>Hyphomicrobiales</taxon>
        <taxon>Nitrobacteraceae</taxon>
        <taxon>Undibacter</taxon>
    </lineage>
</organism>
<dbReference type="GO" id="GO:0051989">
    <property type="term" value="F:coproporphyrinogen dehydrogenase activity"/>
    <property type="evidence" value="ECO:0007669"/>
    <property type="project" value="UniProtKB-EC"/>
</dbReference>
<proteinExistence type="inferred from homology"/>
<feature type="binding site" evidence="15">
    <location>
        <position position="330"/>
    </location>
    <ligand>
        <name>S-adenosyl-L-methionine</name>
        <dbReference type="ChEBI" id="CHEBI:59789"/>
        <label>1</label>
    </ligand>
</feature>
<dbReference type="InterPro" id="IPR006638">
    <property type="entry name" value="Elp3/MiaA/NifB-like_rSAM"/>
</dbReference>
<comment type="cofactor">
    <cofactor evidence="14 16">
        <name>[4Fe-4S] cluster</name>
        <dbReference type="ChEBI" id="CHEBI:49883"/>
    </cofactor>
    <text evidence="14 16">Binds 1 [4Fe-4S] cluster. The cluster is coordinated with 3 cysteines and an exchangeable S-adenosyl-L-methionine.</text>
</comment>
<protein>
    <recommendedName>
        <fullName evidence="14">Coproporphyrinogen-III oxidase</fullName>
        <ecNumber evidence="14">1.3.98.3</ecNumber>
    </recommendedName>
</protein>
<gene>
    <name evidence="18" type="primary">hemN</name>
    <name evidence="18" type="ORF">DXH78_11655</name>
</gene>
<dbReference type="InterPro" id="IPR013785">
    <property type="entry name" value="Aldolase_TIM"/>
</dbReference>
<evidence type="ECO:0000256" key="14">
    <source>
        <dbReference type="PIRNR" id="PIRNR000167"/>
    </source>
</evidence>
<feature type="binding site" evidence="15">
    <location>
        <position position="58"/>
    </location>
    <ligand>
        <name>S-adenosyl-L-methionine</name>
        <dbReference type="ChEBI" id="CHEBI:59789"/>
        <label>1</label>
    </ligand>
</feature>
<dbReference type="PANTHER" id="PTHR13932:SF6">
    <property type="entry name" value="OXYGEN-INDEPENDENT COPROPORPHYRINOGEN III OXIDASE"/>
    <property type="match status" value="1"/>
</dbReference>
<dbReference type="Proteomes" id="UP000263993">
    <property type="component" value="Unassembled WGS sequence"/>
</dbReference>